<evidence type="ECO:0000259" key="5">
    <source>
        <dbReference type="Pfam" id="PF00501"/>
    </source>
</evidence>
<gene>
    <name evidence="7" type="ORF">MB901379_02135</name>
</gene>
<dbReference type="Pfam" id="PF23024">
    <property type="entry name" value="AMP-dom_DIP2-like"/>
    <property type="match status" value="1"/>
</dbReference>
<evidence type="ECO:0000259" key="6">
    <source>
        <dbReference type="Pfam" id="PF23024"/>
    </source>
</evidence>
<dbReference type="Gene3D" id="3.30.300.30">
    <property type="match status" value="1"/>
</dbReference>
<keyword evidence="2 7" id="KW-0436">Ligase</keyword>
<dbReference type="GO" id="GO:0005886">
    <property type="term" value="C:plasma membrane"/>
    <property type="evidence" value="ECO:0007669"/>
    <property type="project" value="TreeGrafter"/>
</dbReference>
<dbReference type="Pfam" id="PF00501">
    <property type="entry name" value="AMP-binding"/>
    <property type="match status" value="1"/>
</dbReference>
<keyword evidence="8" id="KW-1185">Reference proteome</keyword>
<dbReference type="EMBL" id="LR130759">
    <property type="protein sequence ID" value="VDM88573.1"/>
    <property type="molecule type" value="Genomic_DNA"/>
</dbReference>
<dbReference type="GO" id="GO:0006633">
    <property type="term" value="P:fatty acid biosynthetic process"/>
    <property type="evidence" value="ECO:0007669"/>
    <property type="project" value="TreeGrafter"/>
</dbReference>
<comment type="similarity">
    <text evidence="1">Belongs to the ATP-dependent AMP-binding enzyme family.</text>
</comment>
<feature type="domain" description="AMP-binding enzyme C-terminal" evidence="6">
    <location>
        <begin position="459"/>
        <end position="572"/>
    </location>
</feature>
<dbReference type="PANTHER" id="PTHR22754:SF32">
    <property type="entry name" value="DISCO-INTERACTING PROTEIN 2"/>
    <property type="match status" value="1"/>
</dbReference>
<evidence type="ECO:0000256" key="2">
    <source>
        <dbReference type="ARBA" id="ARBA00022598"/>
    </source>
</evidence>
<feature type="domain" description="AMP-dependent synthetase/ligase" evidence="5">
    <location>
        <begin position="14"/>
        <end position="416"/>
    </location>
</feature>
<dbReference type="InterPro" id="IPR045851">
    <property type="entry name" value="AMP-bd_C_sf"/>
</dbReference>
<dbReference type="GO" id="GO:0070566">
    <property type="term" value="F:adenylyltransferase activity"/>
    <property type="evidence" value="ECO:0007669"/>
    <property type="project" value="TreeGrafter"/>
</dbReference>
<dbReference type="GO" id="GO:0071766">
    <property type="term" value="P:Actinobacterium-type cell wall biogenesis"/>
    <property type="evidence" value="ECO:0007669"/>
    <property type="project" value="UniProtKB-ARBA"/>
</dbReference>
<dbReference type="InterPro" id="IPR000873">
    <property type="entry name" value="AMP-dep_synth/lig_dom"/>
</dbReference>
<sequence>MGRSPQNLARMLSDQVDSQSDQVAFGYLADGEDDLITLSYGELDSRARQIAVVLSDRIAPGGRVVLMCPPDLNFVAGLFGTLYAGLIPVPIYPPNPAAPEAYGARLADVVQDCSAEAVLTTALLKSMQTMVLDPAVSRRAVPWLATDDEDCLDADPADWTDPQIPSNAAALIQYTSGSTAAPKGVVLTHANFLANQVAIRQTFGIPEGPVAMNWLPPYHDMGLSGSLFAPIYRGGCGYLMSPMHFLQKPVRWLRAIDRVSATHSSSPNFGFELCLRRVSDEQKVGLDLSSWQVAFCGAEPVMADTARRFTQRFAEHGFRRGTFSPCYGLAEASLLVTGAVRELGPRTTWIDREKLAHGIAVVVDEGQPQAVQVVSSGRAPTDSTVAVVDQASGQELPSGQVGEIWVSGPSVAHGYWRRPELTETTFGARLPARDDGFLRTGDLGFKLGDELYVTGRIKDIIIIAGRNIYPQDIELAVQRADTRLRPGCGAAFGIVVDEAESIAIVQETAEEDRSELDLLVKAARKAVLEAHQIDPAAVVLTPARSLPKTTSGKLRRAAIRTAFLDGSLPVVAQLATRTYE</sequence>
<proteinExistence type="inferred from homology"/>
<dbReference type="InterPro" id="IPR040097">
    <property type="entry name" value="FAAL/FAAC"/>
</dbReference>
<accession>A0A447GDN7</accession>
<evidence type="ECO:0000256" key="3">
    <source>
        <dbReference type="ARBA" id="ARBA00022832"/>
    </source>
</evidence>
<dbReference type="EC" id="6.2.1.-" evidence="7"/>
<dbReference type="Proteomes" id="UP000269998">
    <property type="component" value="Chromosome"/>
</dbReference>
<dbReference type="OrthoDB" id="3671040at2"/>
<dbReference type="SUPFAM" id="SSF56801">
    <property type="entry name" value="Acetyl-CoA synthetase-like"/>
    <property type="match status" value="1"/>
</dbReference>
<evidence type="ECO:0000313" key="8">
    <source>
        <dbReference type="Proteomes" id="UP000269998"/>
    </source>
</evidence>
<dbReference type="CDD" id="cd05931">
    <property type="entry name" value="FAAL"/>
    <property type="match status" value="1"/>
</dbReference>
<evidence type="ECO:0000256" key="1">
    <source>
        <dbReference type="ARBA" id="ARBA00006432"/>
    </source>
</evidence>
<protein>
    <submittedName>
        <fullName evidence="7">Fatty-acid--CoA ligase fadD21</fullName>
        <ecNumber evidence="7">6.2.1.-</ecNumber>
    </submittedName>
</protein>
<dbReference type="GO" id="GO:0016874">
    <property type="term" value="F:ligase activity"/>
    <property type="evidence" value="ECO:0007669"/>
    <property type="project" value="UniProtKB-KW"/>
</dbReference>
<keyword evidence="3" id="KW-0276">Fatty acid metabolism</keyword>
<dbReference type="AlphaFoldDB" id="A0A447GDN7"/>
<keyword evidence="4" id="KW-0443">Lipid metabolism</keyword>
<evidence type="ECO:0000256" key="4">
    <source>
        <dbReference type="ARBA" id="ARBA00023098"/>
    </source>
</evidence>
<name>A0A447GDN7_9MYCO</name>
<dbReference type="PANTHER" id="PTHR22754">
    <property type="entry name" value="DISCO-INTERACTING PROTEIN 2 DIP2 -RELATED"/>
    <property type="match status" value="1"/>
</dbReference>
<organism evidence="7 8">
    <name type="scientific">Mycobacterium basiliense</name>
    <dbReference type="NCBI Taxonomy" id="2094119"/>
    <lineage>
        <taxon>Bacteria</taxon>
        <taxon>Bacillati</taxon>
        <taxon>Actinomycetota</taxon>
        <taxon>Actinomycetes</taxon>
        <taxon>Mycobacteriales</taxon>
        <taxon>Mycobacteriaceae</taxon>
        <taxon>Mycobacterium</taxon>
    </lineage>
</organism>
<dbReference type="InterPro" id="IPR042099">
    <property type="entry name" value="ANL_N_sf"/>
</dbReference>
<reference evidence="8" key="1">
    <citation type="submission" date="2018-02" db="EMBL/GenBank/DDBJ databases">
        <authorList>
            <person name="Seth-Smith MB H."/>
            <person name="Seth-Smith H."/>
        </authorList>
    </citation>
    <scope>NUCLEOTIDE SEQUENCE [LARGE SCALE GENOMIC DNA]</scope>
</reference>
<dbReference type="Gene3D" id="3.40.50.12780">
    <property type="entry name" value="N-terminal domain of ligase-like"/>
    <property type="match status" value="1"/>
</dbReference>
<dbReference type="KEGG" id="mbai:MB901379_02135"/>
<dbReference type="FunFam" id="3.40.50.12780:FF:000013">
    <property type="entry name" value="Long-chain-fatty-acid--AMP ligase FadD32"/>
    <property type="match status" value="1"/>
</dbReference>
<dbReference type="InterPro" id="IPR025110">
    <property type="entry name" value="AMP-bd_C"/>
</dbReference>
<dbReference type="RefSeq" id="WP_158016611.1">
    <property type="nucleotide sequence ID" value="NZ_CBCSKE010000001.1"/>
</dbReference>
<evidence type="ECO:0000313" key="7">
    <source>
        <dbReference type="EMBL" id="VDM88573.1"/>
    </source>
</evidence>